<evidence type="ECO:0000256" key="4">
    <source>
        <dbReference type="ARBA" id="ARBA00022825"/>
    </source>
</evidence>
<dbReference type="EMBL" id="FZOD01000007">
    <property type="protein sequence ID" value="SNS31457.1"/>
    <property type="molecule type" value="Genomic_DNA"/>
</dbReference>
<dbReference type="PROSITE" id="PS00138">
    <property type="entry name" value="SUBTILASE_SER"/>
    <property type="match status" value="1"/>
</dbReference>
<evidence type="ECO:0000313" key="11">
    <source>
        <dbReference type="Proteomes" id="UP000198282"/>
    </source>
</evidence>
<dbReference type="GO" id="GO:0004252">
    <property type="term" value="F:serine-type endopeptidase activity"/>
    <property type="evidence" value="ECO:0007669"/>
    <property type="project" value="UniProtKB-UniRule"/>
</dbReference>
<evidence type="ECO:0000313" key="10">
    <source>
        <dbReference type="EMBL" id="SNS31457.1"/>
    </source>
</evidence>
<dbReference type="SUPFAM" id="SSF52743">
    <property type="entry name" value="Subtilisin-like"/>
    <property type="match status" value="1"/>
</dbReference>
<keyword evidence="4 6" id="KW-0720">Serine protease</keyword>
<evidence type="ECO:0000256" key="3">
    <source>
        <dbReference type="ARBA" id="ARBA00022801"/>
    </source>
</evidence>
<protein>
    <submittedName>
        <fullName evidence="10">PA domain-containing protein</fullName>
    </submittedName>
</protein>
<evidence type="ECO:0000259" key="9">
    <source>
        <dbReference type="Pfam" id="PF00082"/>
    </source>
</evidence>
<reference evidence="10 11" key="1">
    <citation type="submission" date="2017-06" db="EMBL/GenBank/DDBJ databases">
        <authorList>
            <person name="Kim H.J."/>
            <person name="Triplett B.A."/>
        </authorList>
    </citation>
    <scope>NUCLEOTIDE SEQUENCE [LARGE SCALE GENOMIC DNA]</scope>
    <source>
        <strain evidence="10 11">CGMCC 4.2132</strain>
    </source>
</reference>
<sequence length="1244" mass="131324">MRWLAHLTAASVAFSIVAVPALPSAGETAPKAPGAFDRVTLITGDVVTVQRLPGGKRTATVQPGKGREGTRFYSQEVDGELRITPADMVPYVARNLVDKRLFEVGDLIEQGYDDAGSATLPLMLVYDGAARVTRTPSLPGVQPGKTLESVNAQAVTVGKDRLAELWQAVESPVDAAGRGAAQPSLARGLKKIWLDGKVRASLEHSVPQIGAPEAWNAGFDGKGIKVAVLDTGVDEGHPDLAGTIAETRNFTEDPSAKDGFGHGTHVASIIAGLGTASGGRRKGVAPGAQLLVGKVLDNTGSGFESGILEGMEWAATSGAAVVNMSLGGGPTDGTDPLSVAVDTLTERTGTLFVVAAGNDGGEYTVGSPGAAASALTVGAVDSKDVLADFSSRGPRLDGALKPDITAPGVDIVAARADGTALGPVVDDKYASLSGTSMATPHVAGAAAILKQEHPDWKARQIKDALVATAKTAAGQTVYQQGGGRVDVARAVRQGVTATGALDLGYHESGEESPLDGTVDYTNGTQAPVTLTLTAGLTDVDGGAQVDGAVSLGSPTVTVQAGATVTVPVHVDAAKVANGRYGGYVNAVSADGAVTLHTTLALLNRGRLHAVHFTAVDAAGKPARVPYISMFGSSSFNDATAYILDEDRGVTLNMAEGTYMTQAIMDEIRSAHPMNYLIAMPELRVTGDMEVVLDARTANPITIKTPKPAVQDGVFTYFTYRTMGTRTIGQGSMNYPSIEHLAVTPTKPVKEGTFEFSSRWQLAAPKLSAHLDGSSESLTMNLLHSSPEMNGRYHWPLVDGGTGSAEELSRLRLRGKAVVVSPPDIGYWEDLAEAAGAAGAAAVVIVGAKDEPVWQAWSPDGERYPLPAMAIANDNAQRLLAKVRSGRAGLDLTGTMASPYHYDIMQVSSGRIPEHVVHKVTDGNTARVDTSYQQSGGFGWAKEQRFGWRPWQEYGLGNQMELQRIVRTPLERAEYVSSGDTQWQHVVQHLFTWDSFSSLRGGLTDLPQSYRAGQTVRERWFGPVVRPAIPDGVPAFVPRRTGDALTIQVPEFVDSSGHYGYAGGSDEADTTSARFYRNGQLVEERANARGVFPAVPESAEYRLELSTKRSSEEWTHATATETAWTFRSARPRTQAGEELPLLQIDYDVPADLNGQIRRGLPVKLGFAVRRPGPGLVVKDLTAELSYDDGRNWTRLSVLPAGKGRYTALVAHSPGGAGGQVSLRVTARDNAGGQVRQTVIRAYGVK</sequence>
<dbReference type="InterPro" id="IPR022398">
    <property type="entry name" value="Peptidase_S8_His-AS"/>
</dbReference>
<dbReference type="PANTHER" id="PTHR43399">
    <property type="entry name" value="SUBTILISIN-RELATED"/>
    <property type="match status" value="1"/>
</dbReference>
<dbReference type="AlphaFoldDB" id="A0A239DGN8"/>
<comment type="similarity">
    <text evidence="1 6 7">Belongs to the peptidase S8 family.</text>
</comment>
<feature type="domain" description="Peptidase S8/S53" evidence="9">
    <location>
        <begin position="221"/>
        <end position="477"/>
    </location>
</feature>
<evidence type="ECO:0000256" key="2">
    <source>
        <dbReference type="ARBA" id="ARBA00022670"/>
    </source>
</evidence>
<dbReference type="CDD" id="cd07487">
    <property type="entry name" value="Peptidases_S8_1"/>
    <property type="match status" value="1"/>
</dbReference>
<dbReference type="Gene3D" id="3.40.50.200">
    <property type="entry name" value="Peptidase S8/S53 domain"/>
    <property type="match status" value="1"/>
</dbReference>
<dbReference type="Proteomes" id="UP000198282">
    <property type="component" value="Unassembled WGS sequence"/>
</dbReference>
<dbReference type="Gene3D" id="3.40.630.10">
    <property type="entry name" value="Zn peptidases"/>
    <property type="match status" value="1"/>
</dbReference>
<dbReference type="InterPro" id="IPR000209">
    <property type="entry name" value="Peptidase_S8/S53_dom"/>
</dbReference>
<dbReference type="GO" id="GO:0006508">
    <property type="term" value="P:proteolysis"/>
    <property type="evidence" value="ECO:0007669"/>
    <property type="project" value="UniProtKB-KW"/>
</dbReference>
<keyword evidence="2 6" id="KW-0645">Protease</keyword>
<keyword evidence="11" id="KW-1185">Reference proteome</keyword>
<dbReference type="InterPro" id="IPR015500">
    <property type="entry name" value="Peptidase_S8_subtilisin-rel"/>
</dbReference>
<dbReference type="InterPro" id="IPR023827">
    <property type="entry name" value="Peptidase_S8_Asp-AS"/>
</dbReference>
<evidence type="ECO:0000256" key="6">
    <source>
        <dbReference type="PROSITE-ProRule" id="PRU01240"/>
    </source>
</evidence>
<evidence type="ECO:0000256" key="5">
    <source>
        <dbReference type="PIRSR" id="PIRSR615500-1"/>
    </source>
</evidence>
<feature type="active site" description="Charge relay system" evidence="5 6">
    <location>
        <position position="230"/>
    </location>
</feature>
<dbReference type="Gene3D" id="3.50.30.30">
    <property type="match status" value="1"/>
</dbReference>
<dbReference type="PROSITE" id="PS00136">
    <property type="entry name" value="SUBTILASE_ASP"/>
    <property type="match status" value="1"/>
</dbReference>
<dbReference type="RefSeq" id="WP_089206910.1">
    <property type="nucleotide sequence ID" value="NZ_FZOD01000007.1"/>
</dbReference>
<dbReference type="Pfam" id="PF00082">
    <property type="entry name" value="Peptidase_S8"/>
    <property type="match status" value="1"/>
</dbReference>
<gene>
    <name evidence="10" type="ORF">SAMN05216276_1007124</name>
</gene>
<keyword evidence="3 6" id="KW-0378">Hydrolase</keyword>
<evidence type="ECO:0000256" key="7">
    <source>
        <dbReference type="RuleBase" id="RU003355"/>
    </source>
</evidence>
<feature type="signal peptide" evidence="8">
    <location>
        <begin position="1"/>
        <end position="25"/>
    </location>
</feature>
<dbReference type="PROSITE" id="PS51892">
    <property type="entry name" value="SUBTILASE"/>
    <property type="match status" value="1"/>
</dbReference>
<evidence type="ECO:0000256" key="8">
    <source>
        <dbReference type="SAM" id="SignalP"/>
    </source>
</evidence>
<accession>A0A239DGN8</accession>
<organism evidence="10 11">
    <name type="scientific">Streptosporangium subroseum</name>
    <dbReference type="NCBI Taxonomy" id="106412"/>
    <lineage>
        <taxon>Bacteria</taxon>
        <taxon>Bacillati</taxon>
        <taxon>Actinomycetota</taxon>
        <taxon>Actinomycetes</taxon>
        <taxon>Streptosporangiales</taxon>
        <taxon>Streptosporangiaceae</taxon>
        <taxon>Streptosporangium</taxon>
    </lineage>
</organism>
<dbReference type="InterPro" id="IPR023828">
    <property type="entry name" value="Peptidase_S8_Ser-AS"/>
</dbReference>
<dbReference type="PROSITE" id="PS00137">
    <property type="entry name" value="SUBTILASE_HIS"/>
    <property type="match status" value="1"/>
</dbReference>
<keyword evidence="8" id="KW-0732">Signal</keyword>
<dbReference type="PRINTS" id="PR00723">
    <property type="entry name" value="SUBTILISIN"/>
</dbReference>
<dbReference type="InterPro" id="IPR051048">
    <property type="entry name" value="Peptidase_S8/S53_subtilisin"/>
</dbReference>
<feature type="active site" description="Charge relay system" evidence="5 6">
    <location>
        <position position="436"/>
    </location>
</feature>
<feature type="active site" description="Charge relay system" evidence="5 6">
    <location>
        <position position="262"/>
    </location>
</feature>
<evidence type="ECO:0000256" key="1">
    <source>
        <dbReference type="ARBA" id="ARBA00011073"/>
    </source>
</evidence>
<dbReference type="PANTHER" id="PTHR43399:SF4">
    <property type="entry name" value="CELL WALL-ASSOCIATED PROTEASE"/>
    <property type="match status" value="1"/>
</dbReference>
<feature type="chain" id="PRO_5039016496" evidence="8">
    <location>
        <begin position="26"/>
        <end position="1244"/>
    </location>
</feature>
<dbReference type="InterPro" id="IPR036852">
    <property type="entry name" value="Peptidase_S8/S53_dom_sf"/>
</dbReference>
<proteinExistence type="inferred from homology"/>
<dbReference type="OrthoDB" id="614750at2"/>
<name>A0A239DGN8_9ACTN</name>